<dbReference type="RefSeq" id="XP_007773018.1">
    <property type="nucleotide sequence ID" value="XM_007774828.1"/>
</dbReference>
<dbReference type="OMA" id="PANPHRQ"/>
<feature type="region of interest" description="Disordered" evidence="1">
    <location>
        <begin position="165"/>
        <end position="219"/>
    </location>
</feature>
<keyword evidence="3" id="KW-1185">Reference proteome</keyword>
<accession>A0A5M3MBL3</accession>
<organism evidence="2 3">
    <name type="scientific">Coniophora puteana (strain RWD-64-598)</name>
    <name type="common">Brown rot fungus</name>
    <dbReference type="NCBI Taxonomy" id="741705"/>
    <lineage>
        <taxon>Eukaryota</taxon>
        <taxon>Fungi</taxon>
        <taxon>Dikarya</taxon>
        <taxon>Basidiomycota</taxon>
        <taxon>Agaricomycotina</taxon>
        <taxon>Agaricomycetes</taxon>
        <taxon>Agaricomycetidae</taxon>
        <taxon>Boletales</taxon>
        <taxon>Coniophorineae</taxon>
        <taxon>Coniophoraceae</taxon>
        <taxon>Coniophora</taxon>
    </lineage>
</organism>
<dbReference type="Proteomes" id="UP000053558">
    <property type="component" value="Unassembled WGS sequence"/>
</dbReference>
<feature type="compositionally biased region" description="Polar residues" evidence="1">
    <location>
        <begin position="177"/>
        <end position="204"/>
    </location>
</feature>
<proteinExistence type="predicted"/>
<name>A0A5M3MBL3_CONPW</name>
<dbReference type="OrthoDB" id="2793736at2759"/>
<dbReference type="AlphaFoldDB" id="A0A5M3MBL3"/>
<dbReference type="KEGG" id="cput:CONPUDRAFT_146455"/>
<dbReference type="EMBL" id="JH711585">
    <property type="protein sequence ID" value="EIW76629.1"/>
    <property type="molecule type" value="Genomic_DNA"/>
</dbReference>
<evidence type="ECO:0000313" key="2">
    <source>
        <dbReference type="EMBL" id="EIW76629.1"/>
    </source>
</evidence>
<evidence type="ECO:0000313" key="3">
    <source>
        <dbReference type="Proteomes" id="UP000053558"/>
    </source>
</evidence>
<reference evidence="3" key="1">
    <citation type="journal article" date="2012" name="Science">
        <title>The Paleozoic origin of enzymatic lignin decomposition reconstructed from 31 fungal genomes.</title>
        <authorList>
            <person name="Floudas D."/>
            <person name="Binder M."/>
            <person name="Riley R."/>
            <person name="Barry K."/>
            <person name="Blanchette R.A."/>
            <person name="Henrissat B."/>
            <person name="Martinez A.T."/>
            <person name="Otillar R."/>
            <person name="Spatafora J.W."/>
            <person name="Yadav J.S."/>
            <person name="Aerts A."/>
            <person name="Benoit I."/>
            <person name="Boyd A."/>
            <person name="Carlson A."/>
            <person name="Copeland A."/>
            <person name="Coutinho P.M."/>
            <person name="de Vries R.P."/>
            <person name="Ferreira P."/>
            <person name="Findley K."/>
            <person name="Foster B."/>
            <person name="Gaskell J."/>
            <person name="Glotzer D."/>
            <person name="Gorecki P."/>
            <person name="Heitman J."/>
            <person name="Hesse C."/>
            <person name="Hori C."/>
            <person name="Igarashi K."/>
            <person name="Jurgens J.A."/>
            <person name="Kallen N."/>
            <person name="Kersten P."/>
            <person name="Kohler A."/>
            <person name="Kuees U."/>
            <person name="Kumar T.K.A."/>
            <person name="Kuo A."/>
            <person name="LaButti K."/>
            <person name="Larrondo L.F."/>
            <person name="Lindquist E."/>
            <person name="Ling A."/>
            <person name="Lombard V."/>
            <person name="Lucas S."/>
            <person name="Lundell T."/>
            <person name="Martin R."/>
            <person name="McLaughlin D.J."/>
            <person name="Morgenstern I."/>
            <person name="Morin E."/>
            <person name="Murat C."/>
            <person name="Nagy L.G."/>
            <person name="Nolan M."/>
            <person name="Ohm R.A."/>
            <person name="Patyshakuliyeva A."/>
            <person name="Rokas A."/>
            <person name="Ruiz-Duenas F.J."/>
            <person name="Sabat G."/>
            <person name="Salamov A."/>
            <person name="Samejima M."/>
            <person name="Schmutz J."/>
            <person name="Slot J.C."/>
            <person name="St John F."/>
            <person name="Stenlid J."/>
            <person name="Sun H."/>
            <person name="Sun S."/>
            <person name="Syed K."/>
            <person name="Tsang A."/>
            <person name="Wiebenga A."/>
            <person name="Young D."/>
            <person name="Pisabarro A."/>
            <person name="Eastwood D.C."/>
            <person name="Martin F."/>
            <person name="Cullen D."/>
            <person name="Grigoriev I.V."/>
            <person name="Hibbett D.S."/>
        </authorList>
    </citation>
    <scope>NUCLEOTIDE SEQUENCE [LARGE SCALE GENOMIC DNA]</scope>
    <source>
        <strain evidence="3">RWD-64-598 SS2</strain>
    </source>
</reference>
<comment type="caution">
    <text evidence="2">The sequence shown here is derived from an EMBL/GenBank/DDBJ whole genome shotgun (WGS) entry which is preliminary data.</text>
</comment>
<protein>
    <submittedName>
        <fullName evidence="2">Uncharacterized protein</fullName>
    </submittedName>
</protein>
<sequence>MSSFVTSTSSSSSNIERITSTRRLRQISLDLANNLSSLSSFLPAAQQVEILMTRIRFTLSQFRQHGKRLIALMEIARSTLTRAGVKLHLFTSCPEHLLAYKSQYFKLLLLLQYHRPHFAPELRARLHRLLLPLSTRLVIHRKSDPSDPFSELGIDKALVRASLSGASSPTLGDKQPQHSVSPSDASRSVTPSLGSPSRTSSPPSEATLMPPPDAFPDKVTEHPLTALQRKYLLNSSLLRATVAATHVHPANPHRQHPKAAAEPALEPSVDAPGPMAPRRNFHGPRRKQFGIFCTRKQAGHLARRGST</sequence>
<gene>
    <name evidence="2" type="ORF">CONPUDRAFT_146455</name>
</gene>
<dbReference type="GeneID" id="19202205"/>
<evidence type="ECO:0000256" key="1">
    <source>
        <dbReference type="SAM" id="MobiDB-lite"/>
    </source>
</evidence>